<accession>A0AAN8ZPQ3</accession>
<dbReference type="EMBL" id="JAXCGZ010022679">
    <property type="protein sequence ID" value="KAK7027441.1"/>
    <property type="molecule type" value="Genomic_DNA"/>
</dbReference>
<evidence type="ECO:0000313" key="1">
    <source>
        <dbReference type="EMBL" id="KAK7027441.1"/>
    </source>
</evidence>
<keyword evidence="2" id="KW-1185">Reference proteome</keyword>
<dbReference type="AlphaFoldDB" id="A0AAN8ZPQ3"/>
<name>A0AAN8ZPQ3_HALRR</name>
<gene>
    <name evidence="1" type="ORF">SK128_000503</name>
</gene>
<comment type="caution">
    <text evidence="1">The sequence shown here is derived from an EMBL/GenBank/DDBJ whole genome shotgun (WGS) entry which is preliminary data.</text>
</comment>
<evidence type="ECO:0000313" key="2">
    <source>
        <dbReference type="Proteomes" id="UP001381693"/>
    </source>
</evidence>
<reference evidence="1 2" key="1">
    <citation type="submission" date="2023-11" db="EMBL/GenBank/DDBJ databases">
        <title>Halocaridina rubra genome assembly.</title>
        <authorList>
            <person name="Smith C."/>
        </authorList>
    </citation>
    <scope>NUCLEOTIDE SEQUENCE [LARGE SCALE GENOMIC DNA]</scope>
    <source>
        <strain evidence="1">EP-1</strain>
        <tissue evidence="1">Whole</tissue>
    </source>
</reference>
<dbReference type="Proteomes" id="UP001381693">
    <property type="component" value="Unassembled WGS sequence"/>
</dbReference>
<proteinExistence type="predicted"/>
<protein>
    <submittedName>
        <fullName evidence="1">Uncharacterized protein</fullName>
    </submittedName>
</protein>
<organism evidence="1 2">
    <name type="scientific">Halocaridina rubra</name>
    <name type="common">Hawaiian red shrimp</name>
    <dbReference type="NCBI Taxonomy" id="373956"/>
    <lineage>
        <taxon>Eukaryota</taxon>
        <taxon>Metazoa</taxon>
        <taxon>Ecdysozoa</taxon>
        <taxon>Arthropoda</taxon>
        <taxon>Crustacea</taxon>
        <taxon>Multicrustacea</taxon>
        <taxon>Malacostraca</taxon>
        <taxon>Eumalacostraca</taxon>
        <taxon>Eucarida</taxon>
        <taxon>Decapoda</taxon>
        <taxon>Pleocyemata</taxon>
        <taxon>Caridea</taxon>
        <taxon>Atyoidea</taxon>
        <taxon>Atyidae</taxon>
        <taxon>Halocaridina</taxon>
    </lineage>
</organism>
<sequence length="116" mass="12479">MVILACSMPNCDFKTVDSSDVIVIAHLTNLNLAHQLVANNDTNATACNNASWNVHASTWEWKCASDALGDALLKVNTVITTQPVDDVMMAMKSVVIIPVSLGVNRAELSVMHQNAD</sequence>